<evidence type="ECO:0000256" key="3">
    <source>
        <dbReference type="PROSITE-ProRule" id="PRU00023"/>
    </source>
</evidence>
<feature type="repeat" description="ANK" evidence="3">
    <location>
        <begin position="1276"/>
        <end position="1308"/>
    </location>
</feature>
<keyword evidence="1" id="KW-0677">Repeat</keyword>
<dbReference type="Pfam" id="PF12796">
    <property type="entry name" value="Ank_2"/>
    <property type="match status" value="7"/>
</dbReference>
<proteinExistence type="predicted"/>
<organism evidence="6 7">
    <name type="scientific">Mytilus coruscus</name>
    <name type="common">Sea mussel</name>
    <dbReference type="NCBI Taxonomy" id="42192"/>
    <lineage>
        <taxon>Eukaryota</taxon>
        <taxon>Metazoa</taxon>
        <taxon>Spiralia</taxon>
        <taxon>Lophotrochozoa</taxon>
        <taxon>Mollusca</taxon>
        <taxon>Bivalvia</taxon>
        <taxon>Autobranchia</taxon>
        <taxon>Pteriomorphia</taxon>
        <taxon>Mytilida</taxon>
        <taxon>Mytiloidea</taxon>
        <taxon>Mytilidae</taxon>
        <taxon>Mytilinae</taxon>
        <taxon>Mytilus</taxon>
    </lineage>
</organism>
<evidence type="ECO:0000313" key="7">
    <source>
        <dbReference type="Proteomes" id="UP000507470"/>
    </source>
</evidence>
<feature type="repeat" description="ANK" evidence="3">
    <location>
        <begin position="1438"/>
        <end position="1470"/>
    </location>
</feature>
<dbReference type="PROSITE" id="PS50297">
    <property type="entry name" value="ANK_REP_REGION"/>
    <property type="match status" value="15"/>
</dbReference>
<dbReference type="InterPro" id="IPR036770">
    <property type="entry name" value="Ankyrin_rpt-contain_sf"/>
</dbReference>
<dbReference type="Proteomes" id="UP000507470">
    <property type="component" value="Unassembled WGS sequence"/>
</dbReference>
<dbReference type="Pfam" id="PF00023">
    <property type="entry name" value="Ank"/>
    <property type="match status" value="2"/>
</dbReference>
<evidence type="ECO:0000256" key="2">
    <source>
        <dbReference type="ARBA" id="ARBA00023043"/>
    </source>
</evidence>
<dbReference type="SUPFAM" id="SSF48403">
    <property type="entry name" value="Ankyrin repeat"/>
    <property type="match status" value="3"/>
</dbReference>
<dbReference type="SUPFAM" id="SSF52540">
    <property type="entry name" value="P-loop containing nucleoside triphosphate hydrolases"/>
    <property type="match status" value="1"/>
</dbReference>
<protein>
    <recommendedName>
        <fullName evidence="5">Novel STAND NTPase 3 domain-containing protein</fullName>
    </recommendedName>
</protein>
<dbReference type="EMBL" id="CACVKT020000001">
    <property type="protein sequence ID" value="CAC5354915.1"/>
    <property type="molecule type" value="Genomic_DNA"/>
</dbReference>
<dbReference type="Pfam" id="PF13637">
    <property type="entry name" value="Ank_4"/>
    <property type="match status" value="1"/>
</dbReference>
<dbReference type="OrthoDB" id="6128685at2759"/>
<dbReference type="InterPro" id="IPR049050">
    <property type="entry name" value="nSTAND3"/>
</dbReference>
<feature type="repeat" description="ANK" evidence="3">
    <location>
        <begin position="946"/>
        <end position="978"/>
    </location>
</feature>
<feature type="repeat" description="ANK" evidence="3">
    <location>
        <begin position="814"/>
        <end position="846"/>
    </location>
</feature>
<evidence type="ECO:0000313" key="6">
    <source>
        <dbReference type="EMBL" id="CAC5354915.1"/>
    </source>
</evidence>
<evidence type="ECO:0000259" key="5">
    <source>
        <dbReference type="Pfam" id="PF20720"/>
    </source>
</evidence>
<keyword evidence="2 3" id="KW-0040">ANK repeat</keyword>
<feature type="repeat" description="ANK" evidence="3">
    <location>
        <begin position="847"/>
        <end position="879"/>
    </location>
</feature>
<feature type="repeat" description="ANK" evidence="3">
    <location>
        <begin position="1012"/>
        <end position="1044"/>
    </location>
</feature>
<feature type="repeat" description="ANK" evidence="3">
    <location>
        <begin position="1210"/>
        <end position="1242"/>
    </location>
</feature>
<dbReference type="SMART" id="SM00248">
    <property type="entry name" value="ANK"/>
    <property type="match status" value="26"/>
</dbReference>
<dbReference type="PANTHER" id="PTHR24198:SF165">
    <property type="entry name" value="ANKYRIN REPEAT-CONTAINING PROTEIN-RELATED"/>
    <property type="match status" value="1"/>
</dbReference>
<feature type="repeat" description="ANK" evidence="3">
    <location>
        <begin position="1177"/>
        <end position="1209"/>
    </location>
</feature>
<feature type="repeat" description="ANK" evidence="3">
    <location>
        <begin position="1243"/>
        <end position="1275"/>
    </location>
</feature>
<feature type="repeat" description="ANK" evidence="3">
    <location>
        <begin position="880"/>
        <end position="912"/>
    </location>
</feature>
<feature type="repeat" description="ANK" evidence="3">
    <location>
        <begin position="979"/>
        <end position="1011"/>
    </location>
</feature>
<dbReference type="PRINTS" id="PR01415">
    <property type="entry name" value="ANKYRIN"/>
</dbReference>
<dbReference type="GO" id="GO:0005737">
    <property type="term" value="C:cytoplasm"/>
    <property type="evidence" value="ECO:0007669"/>
    <property type="project" value="TreeGrafter"/>
</dbReference>
<feature type="repeat" description="ANK" evidence="3">
    <location>
        <begin position="781"/>
        <end position="813"/>
    </location>
</feature>
<dbReference type="Pfam" id="PF20720">
    <property type="entry name" value="nSTAND3"/>
    <property type="match status" value="1"/>
</dbReference>
<feature type="repeat" description="ANK" evidence="3">
    <location>
        <begin position="1405"/>
        <end position="1437"/>
    </location>
</feature>
<feature type="repeat" description="ANK" evidence="3">
    <location>
        <begin position="1045"/>
        <end position="1077"/>
    </location>
</feature>
<feature type="repeat" description="ANK" evidence="3">
    <location>
        <begin position="1372"/>
        <end position="1404"/>
    </location>
</feature>
<accession>A0A6J7ZTR6</accession>
<dbReference type="InterPro" id="IPR002110">
    <property type="entry name" value="Ankyrin_rpt"/>
</dbReference>
<feature type="region of interest" description="Disordered" evidence="4">
    <location>
        <begin position="1"/>
        <end position="37"/>
    </location>
</feature>
<feature type="repeat" description="ANK" evidence="3">
    <location>
        <begin position="1144"/>
        <end position="1176"/>
    </location>
</feature>
<feature type="repeat" description="ANK" evidence="3">
    <location>
        <begin position="1078"/>
        <end position="1110"/>
    </location>
</feature>
<dbReference type="Gene3D" id="1.25.40.20">
    <property type="entry name" value="Ankyrin repeat-containing domain"/>
    <property type="match status" value="7"/>
</dbReference>
<feature type="domain" description="Novel STAND NTPase 3" evidence="5">
    <location>
        <begin position="338"/>
        <end position="503"/>
    </location>
</feature>
<evidence type="ECO:0000256" key="1">
    <source>
        <dbReference type="ARBA" id="ARBA00022737"/>
    </source>
</evidence>
<sequence length="1637" mass="186195">MTEPSEHGPLKRTIPADLQKDVEDIQTKVPRTTGPPGDLDEEKKRWLIVGICLHSIISPLLRKYVDPIISNLYNLLVSRDSIDTQGCNKYLEKYPVTNRYYLNYESINNNRKLNKKYKNYDYKVTSHVDLSKLFLQPNMAQYSGINESCDLSALLGLVINIHDISLFPSSVQTDAEKIRSDIRNPWAHCDFREWTTVKYTDSFNLMGQFVKDTGLSNREENRILGELNTWATNGQNFLSGTPLGLEIVGDIRQQTHVLSEYVQTVCFKADSEFSKVQEELTRIEYDLQERIQILESKNKEHDETLNNLKKEIEDHIPQHIRAQHGQEIREWEQDQTTFVETRATRQILEYLPSNNCIVVTGCSGCGKSSNIHHAALHLRDSLEFEIIPVLTGPTDIINYYNENKKQVFIVDDICGKETINMQTLQTWRDYSEKMGKIFKVAEKYDKMVSKVLKTKLLVSCRLHIYNELQFQRITLFTKKECNLLSPELCLQEAERMHMLHKYLPDDIIDNIKQVTENVHYFPLLCKLSKDKTSEEVKKLFTTPLKSIVENIEYIIIENKYQFCALVLCILFNGGFNTDRMNLLSALEKKEDKLEDIVKEFDIDLRKEKHRNSLKSGFSTLNGTFFKLRDMEYRMIHDKIYKMVAVICGQRLTECFIKYAPPEFIQNHFIFESLKEVNEGDCLIILSKTKKKNTLNDCYLIFKTFRDKLVSYLRTSDDAKTVLRNFDIQGCPIDYGNDNKRKYWFDIYYTTPLIESAMRGYFDIVHFLIVNVKCDVNNTDSIYSSPLYKASERGHSAVAKFLLENNADISLCNKYEMSPLYVACKEGHKDTVELLLQNNADVNQCDDDGISPLYAVCKRGHKDIVEVLLENNAHVNQCDNHGKSPLHVACNGGHKDIVEVLLANNVYVHQCDEDSEFPLYVACEGGHKDIAEVLLQNKADLSQCGENGMSPLHVACVEGHKKTVELLLQNNADINQRDKYGYSPLHWACIVGHKDIVELLLQNKAVASQCTDDYESPLYMACENGETDIVELLLLNKVYANTSDEFRRCPLYVACKGGYKNIVELLLQNTADVSHFDEDRQSPLCVACKGGHTDVVELLLQNKADVNQLDWTRESSLCVASGGGYKDIVDLLIQNKADVNQCNMYGQSPLFNACSSGHKDIIELLLQNNADVSHCDENSKSPLFVACEGGHTDVVELLLQNKADVNQFDCIRESSLYVASRGGYKDIVDLLIQNKADVNQCDKYGQSPLFEACQRGHKDIIELLLQKKAEVNQCNKDGQSPLFLACQRGCHDIVELLLQNKADVNQCTMWGTFPLQFPFDRGHKDTVELLLQNKADLNQCKPTPLLSSCHSGLKNMVELSLQNHAEVNQCDEYDQSSLFKACRGGYKDIVELLLQNNADVTQCNKNGESPLFVACEGGHTDTVKVLLQNNADVNQCNYRVESSLFIACTGGHTDTVELLLQNNADLSQCDYIGNSPLYVACAGGHEDTVELLLRNNADVSKCNSCGMSPLYVACKFRCRDTVKLLLQKNADVSQCEQDGKSPLHVACEHCLTDNCEPDDKFWDPNILCSYFCIRPLGDKSDHTYQGTIETVKLLLAWNADVSLCDKKGQTPLDYARKSQVTRIVKLLEKKFIKYKHQI</sequence>
<dbReference type="PROSITE" id="PS50088">
    <property type="entry name" value="ANK_REPEAT"/>
    <property type="match status" value="20"/>
</dbReference>
<reference evidence="6 7" key="1">
    <citation type="submission" date="2020-06" db="EMBL/GenBank/DDBJ databases">
        <authorList>
            <person name="Li R."/>
            <person name="Bekaert M."/>
        </authorList>
    </citation>
    <scope>NUCLEOTIDE SEQUENCE [LARGE SCALE GENOMIC DNA]</scope>
    <source>
        <strain evidence="7">wild</strain>
    </source>
</reference>
<dbReference type="InterPro" id="IPR027417">
    <property type="entry name" value="P-loop_NTPase"/>
</dbReference>
<gene>
    <name evidence="6" type="ORF">MCOR_53</name>
</gene>
<keyword evidence="7" id="KW-1185">Reference proteome</keyword>
<feature type="repeat" description="ANK" evidence="3">
    <location>
        <begin position="1471"/>
        <end position="1503"/>
    </location>
</feature>
<evidence type="ECO:0000256" key="4">
    <source>
        <dbReference type="SAM" id="MobiDB-lite"/>
    </source>
</evidence>
<feature type="repeat" description="ANK" evidence="3">
    <location>
        <begin position="913"/>
        <end position="945"/>
    </location>
</feature>
<dbReference type="PANTHER" id="PTHR24198">
    <property type="entry name" value="ANKYRIN REPEAT AND PROTEIN KINASE DOMAIN-CONTAINING PROTEIN"/>
    <property type="match status" value="1"/>
</dbReference>
<feature type="repeat" description="ANK" evidence="3">
    <location>
        <begin position="1504"/>
        <end position="1536"/>
    </location>
</feature>
<name>A0A6J7ZTR6_MYTCO</name>